<gene>
    <name evidence="3" type="ORF">SAMN02746066_01372</name>
</gene>
<dbReference type="GO" id="GO:0004521">
    <property type="term" value="F:RNA endonuclease activity"/>
    <property type="evidence" value="ECO:0007669"/>
    <property type="project" value="TreeGrafter"/>
</dbReference>
<evidence type="ECO:0000313" key="3">
    <source>
        <dbReference type="EMBL" id="SHM27892.1"/>
    </source>
</evidence>
<sequence length="146" mass="16497">MSKNYKKKYKQYKRGQVVYVDFGWKPEGVQCFIRPAVIVSSNQSNHNNGPQITVCPLSSKLKDLDVHVQIHPLDVGGLHLQKISDFIPEDIQTVPKSFVRGNIGNITVASGVMHKIDRALIKQLGLTGIVQRMIREALEYAKKDER</sequence>
<dbReference type="GO" id="GO:0003677">
    <property type="term" value="F:DNA binding"/>
    <property type="evidence" value="ECO:0007669"/>
    <property type="project" value="InterPro"/>
</dbReference>
<protein>
    <submittedName>
        <fullName evidence="3">mRNA interferase MazF</fullName>
    </submittedName>
</protein>
<dbReference type="Gene3D" id="2.30.30.110">
    <property type="match status" value="1"/>
</dbReference>
<comment type="similarity">
    <text evidence="1">Belongs to the PemK/MazF family.</text>
</comment>
<dbReference type="GO" id="GO:0016075">
    <property type="term" value="P:rRNA catabolic process"/>
    <property type="evidence" value="ECO:0007669"/>
    <property type="project" value="TreeGrafter"/>
</dbReference>
<dbReference type="RefSeq" id="WP_073285122.1">
    <property type="nucleotide sequence ID" value="NZ_FRCP01000008.1"/>
</dbReference>
<evidence type="ECO:0000256" key="2">
    <source>
        <dbReference type="ARBA" id="ARBA00022649"/>
    </source>
</evidence>
<dbReference type="Proteomes" id="UP000184038">
    <property type="component" value="Unassembled WGS sequence"/>
</dbReference>
<dbReference type="Pfam" id="PF02452">
    <property type="entry name" value="PemK_toxin"/>
    <property type="match status" value="1"/>
</dbReference>
<dbReference type="InterPro" id="IPR011067">
    <property type="entry name" value="Plasmid_toxin/cell-grow_inhib"/>
</dbReference>
<dbReference type="PANTHER" id="PTHR33988">
    <property type="entry name" value="ENDORIBONUCLEASE MAZF-RELATED"/>
    <property type="match status" value="1"/>
</dbReference>
<reference evidence="3 4" key="1">
    <citation type="submission" date="2016-11" db="EMBL/GenBank/DDBJ databases">
        <authorList>
            <person name="Jaros S."/>
            <person name="Januszkiewicz K."/>
            <person name="Wedrychowicz H."/>
        </authorList>
    </citation>
    <scope>NUCLEOTIDE SEQUENCE [LARGE SCALE GENOMIC DNA]</scope>
    <source>
        <strain evidence="3 4">DSM 15930</strain>
    </source>
</reference>
<organism evidence="3 4">
    <name type="scientific">Anaerosporobacter mobilis DSM 15930</name>
    <dbReference type="NCBI Taxonomy" id="1120996"/>
    <lineage>
        <taxon>Bacteria</taxon>
        <taxon>Bacillati</taxon>
        <taxon>Bacillota</taxon>
        <taxon>Clostridia</taxon>
        <taxon>Lachnospirales</taxon>
        <taxon>Lachnospiraceae</taxon>
        <taxon>Anaerosporobacter</taxon>
    </lineage>
</organism>
<dbReference type="OrthoDB" id="2044979at2"/>
<dbReference type="AlphaFoldDB" id="A0A1M7HHD3"/>
<name>A0A1M7HHD3_9FIRM</name>
<dbReference type="SUPFAM" id="SSF50118">
    <property type="entry name" value="Cell growth inhibitor/plasmid maintenance toxic component"/>
    <property type="match status" value="1"/>
</dbReference>
<dbReference type="STRING" id="1120996.SAMN02746066_01372"/>
<dbReference type="PANTHER" id="PTHR33988:SF2">
    <property type="entry name" value="ENDORIBONUCLEASE MAZF"/>
    <property type="match status" value="1"/>
</dbReference>
<evidence type="ECO:0000313" key="4">
    <source>
        <dbReference type="Proteomes" id="UP000184038"/>
    </source>
</evidence>
<dbReference type="GO" id="GO:0006402">
    <property type="term" value="P:mRNA catabolic process"/>
    <property type="evidence" value="ECO:0007669"/>
    <property type="project" value="TreeGrafter"/>
</dbReference>
<dbReference type="InterPro" id="IPR003477">
    <property type="entry name" value="PemK-like"/>
</dbReference>
<proteinExistence type="inferred from homology"/>
<accession>A0A1M7HHD3</accession>
<keyword evidence="2" id="KW-1277">Toxin-antitoxin system</keyword>
<keyword evidence="4" id="KW-1185">Reference proteome</keyword>
<dbReference type="EMBL" id="FRCP01000008">
    <property type="protein sequence ID" value="SHM27892.1"/>
    <property type="molecule type" value="Genomic_DNA"/>
</dbReference>
<evidence type="ECO:0000256" key="1">
    <source>
        <dbReference type="ARBA" id="ARBA00007521"/>
    </source>
</evidence>